<accession>A0A5C6B672</accession>
<dbReference type="EMBL" id="SJPN01000001">
    <property type="protein sequence ID" value="TWU07785.1"/>
    <property type="molecule type" value="Genomic_DNA"/>
</dbReference>
<evidence type="ECO:0000313" key="1">
    <source>
        <dbReference type="EMBL" id="TWU07785.1"/>
    </source>
</evidence>
<gene>
    <name evidence="1" type="ORF">Pla52n_03590</name>
</gene>
<sequence length="180" mass="20220">MILASSVAEPIRRNRHRIVSSAETLVQIESWIPLLILSRRRSGRSRMPKPDRHTRSNGNKWLEHGIDHARFATRPISNRSDCHHQHPAVGLNIIRRMRFVDHNIATEPSCTATPVQPRQPGRRRGTMISKNASSADPVHRLVLSVFALGSLATACCSQSLYHLKKVTRVLRFSCVGLSPS</sequence>
<comment type="caution">
    <text evidence="1">The sequence shown here is derived from an EMBL/GenBank/DDBJ whole genome shotgun (WGS) entry which is preliminary data.</text>
</comment>
<proteinExistence type="predicted"/>
<organism evidence="1 2">
    <name type="scientific">Stieleria varia</name>
    <dbReference type="NCBI Taxonomy" id="2528005"/>
    <lineage>
        <taxon>Bacteria</taxon>
        <taxon>Pseudomonadati</taxon>
        <taxon>Planctomycetota</taxon>
        <taxon>Planctomycetia</taxon>
        <taxon>Pirellulales</taxon>
        <taxon>Pirellulaceae</taxon>
        <taxon>Stieleria</taxon>
    </lineage>
</organism>
<dbReference type="Proteomes" id="UP000320176">
    <property type="component" value="Unassembled WGS sequence"/>
</dbReference>
<reference evidence="1 2" key="1">
    <citation type="submission" date="2019-02" db="EMBL/GenBank/DDBJ databases">
        <title>Deep-cultivation of Planctomycetes and their phenomic and genomic characterization uncovers novel biology.</title>
        <authorList>
            <person name="Wiegand S."/>
            <person name="Jogler M."/>
            <person name="Boedeker C."/>
            <person name="Pinto D."/>
            <person name="Vollmers J."/>
            <person name="Rivas-Marin E."/>
            <person name="Kohn T."/>
            <person name="Peeters S.H."/>
            <person name="Heuer A."/>
            <person name="Rast P."/>
            <person name="Oberbeckmann S."/>
            <person name="Bunk B."/>
            <person name="Jeske O."/>
            <person name="Meyerdierks A."/>
            <person name="Storesund J.E."/>
            <person name="Kallscheuer N."/>
            <person name="Luecker S."/>
            <person name="Lage O.M."/>
            <person name="Pohl T."/>
            <person name="Merkel B.J."/>
            <person name="Hornburger P."/>
            <person name="Mueller R.-W."/>
            <person name="Bruemmer F."/>
            <person name="Labrenz M."/>
            <person name="Spormann A.M."/>
            <person name="Op Den Camp H."/>
            <person name="Overmann J."/>
            <person name="Amann R."/>
            <person name="Jetten M.S.M."/>
            <person name="Mascher T."/>
            <person name="Medema M.H."/>
            <person name="Devos D.P."/>
            <person name="Kaster A.-K."/>
            <person name="Ovreas L."/>
            <person name="Rohde M."/>
            <person name="Galperin M.Y."/>
            <person name="Jogler C."/>
        </authorList>
    </citation>
    <scope>NUCLEOTIDE SEQUENCE [LARGE SCALE GENOMIC DNA]</scope>
    <source>
        <strain evidence="1 2">Pla52n</strain>
    </source>
</reference>
<protein>
    <submittedName>
        <fullName evidence="1">Uncharacterized protein</fullName>
    </submittedName>
</protein>
<keyword evidence="2" id="KW-1185">Reference proteome</keyword>
<dbReference type="AlphaFoldDB" id="A0A5C6B672"/>
<name>A0A5C6B672_9BACT</name>
<evidence type="ECO:0000313" key="2">
    <source>
        <dbReference type="Proteomes" id="UP000320176"/>
    </source>
</evidence>